<dbReference type="InterPro" id="IPR021215">
    <property type="entry name" value="DUF2752"/>
</dbReference>
<feature type="transmembrane region" description="Helical" evidence="1">
    <location>
        <begin position="33"/>
        <end position="51"/>
    </location>
</feature>
<evidence type="ECO:0008006" key="4">
    <source>
        <dbReference type="Google" id="ProtNLM"/>
    </source>
</evidence>
<accession>A0A5K7XJ19</accession>
<organism evidence="2 3">
    <name type="scientific">Lacipirellula parvula</name>
    <dbReference type="NCBI Taxonomy" id="2650471"/>
    <lineage>
        <taxon>Bacteria</taxon>
        <taxon>Pseudomonadati</taxon>
        <taxon>Planctomycetota</taxon>
        <taxon>Planctomycetia</taxon>
        <taxon>Pirellulales</taxon>
        <taxon>Lacipirellulaceae</taxon>
        <taxon>Lacipirellula</taxon>
    </lineage>
</organism>
<keyword evidence="3" id="KW-1185">Reference proteome</keyword>
<protein>
    <recommendedName>
        <fullName evidence="4">DUF2752 domain-containing protein</fullName>
    </recommendedName>
</protein>
<feature type="transmembrane region" description="Helical" evidence="1">
    <location>
        <begin position="141"/>
        <end position="160"/>
    </location>
</feature>
<evidence type="ECO:0000313" key="2">
    <source>
        <dbReference type="EMBL" id="BBO34376.1"/>
    </source>
</evidence>
<feature type="transmembrane region" description="Helical" evidence="1">
    <location>
        <begin position="104"/>
        <end position="121"/>
    </location>
</feature>
<gene>
    <name evidence="2" type="ORF">PLANPX_3988</name>
</gene>
<keyword evidence="1" id="KW-0812">Transmembrane</keyword>
<evidence type="ECO:0000313" key="3">
    <source>
        <dbReference type="Proteomes" id="UP000326837"/>
    </source>
</evidence>
<evidence type="ECO:0000256" key="1">
    <source>
        <dbReference type="SAM" id="Phobius"/>
    </source>
</evidence>
<dbReference type="AlphaFoldDB" id="A0A5K7XJ19"/>
<reference evidence="3" key="1">
    <citation type="submission" date="2019-10" db="EMBL/GenBank/DDBJ databases">
        <title>Lacipirellula parvula gen. nov., sp. nov., representing a lineage of planctomycetes widespread in freshwater anoxic habitats, and description of the family Lacipirellulaceae.</title>
        <authorList>
            <person name="Dedysh S.N."/>
            <person name="Kulichevskaya I.S."/>
            <person name="Beletsky A.V."/>
            <person name="Rakitin A.L."/>
            <person name="Mardanov A.V."/>
            <person name="Ivanova A.A."/>
            <person name="Saltykova V.X."/>
            <person name="Rijpstra W.I.C."/>
            <person name="Sinninghe Damste J.S."/>
            <person name="Ravin N.V."/>
        </authorList>
    </citation>
    <scope>NUCLEOTIDE SEQUENCE [LARGE SCALE GENOMIC DNA]</scope>
    <source>
        <strain evidence="3">PX69</strain>
    </source>
</reference>
<dbReference type="KEGG" id="lpav:PLANPX_3988"/>
<dbReference type="Pfam" id="PF10825">
    <property type="entry name" value="DUF2752"/>
    <property type="match status" value="1"/>
</dbReference>
<proteinExistence type="predicted"/>
<keyword evidence="1" id="KW-0472">Membrane</keyword>
<keyword evidence="1" id="KW-1133">Transmembrane helix</keyword>
<name>A0A5K7XJ19_9BACT</name>
<dbReference type="RefSeq" id="WP_152099961.1">
    <property type="nucleotide sequence ID" value="NZ_AP021861.1"/>
</dbReference>
<dbReference type="EMBL" id="AP021861">
    <property type="protein sequence ID" value="BBO34376.1"/>
    <property type="molecule type" value="Genomic_DNA"/>
</dbReference>
<sequence>MAAEAISSQSTADGTDHDGLWQRRRAELHDRHWAMLVVALSVVSFAFLLRINDGGRVAASWLPFDSLPPLCGSRVLLGIECPGCGLTRSFVAFASGDFRESFRFHRLGWLVFLATAGQIPYRIVRLRQLRQGTFAEHRWPAWFGSFLIAVLIANWAATMIGKALST</sequence>
<dbReference type="Proteomes" id="UP000326837">
    <property type="component" value="Chromosome"/>
</dbReference>